<accession>A0A6J5NSZ9</accession>
<evidence type="ECO:0000256" key="1">
    <source>
        <dbReference type="SAM" id="MobiDB-lite"/>
    </source>
</evidence>
<feature type="region of interest" description="Disordered" evidence="1">
    <location>
        <begin position="1"/>
        <end position="27"/>
    </location>
</feature>
<evidence type="ECO:0000313" key="2">
    <source>
        <dbReference type="EMBL" id="CAB4160786.1"/>
    </source>
</evidence>
<name>A0A6J5NSZ9_9CAUD</name>
<proteinExistence type="predicted"/>
<dbReference type="EMBL" id="LR796705">
    <property type="protein sequence ID" value="CAB4160786.1"/>
    <property type="molecule type" value="Genomic_DNA"/>
</dbReference>
<organism evidence="2">
    <name type="scientific">uncultured Caudovirales phage</name>
    <dbReference type="NCBI Taxonomy" id="2100421"/>
    <lineage>
        <taxon>Viruses</taxon>
        <taxon>Duplodnaviria</taxon>
        <taxon>Heunggongvirae</taxon>
        <taxon>Uroviricota</taxon>
        <taxon>Caudoviricetes</taxon>
        <taxon>Peduoviridae</taxon>
        <taxon>Maltschvirus</taxon>
        <taxon>Maltschvirus maltsch</taxon>
    </lineage>
</organism>
<feature type="compositionally biased region" description="Polar residues" evidence="1">
    <location>
        <begin position="1"/>
        <end position="22"/>
    </location>
</feature>
<gene>
    <name evidence="2" type="ORF">UFOVP731_15</name>
</gene>
<reference evidence="2" key="1">
    <citation type="submission" date="2020-04" db="EMBL/GenBank/DDBJ databases">
        <authorList>
            <person name="Chiriac C."/>
            <person name="Salcher M."/>
            <person name="Ghai R."/>
            <person name="Kavagutti S V."/>
        </authorList>
    </citation>
    <scope>NUCLEOTIDE SEQUENCE</scope>
</reference>
<sequence length="75" mass="8560">MSWSSLDRPNSYRKTLQESNGKLTPDRLQDIPLCQQIALDWSNPMQMSMKEFQDMIRKRSEGNKNAADGVSPISS</sequence>
<feature type="region of interest" description="Disordered" evidence="1">
    <location>
        <begin position="56"/>
        <end position="75"/>
    </location>
</feature>
<protein>
    <submittedName>
        <fullName evidence="2">Uncharacterized protein</fullName>
    </submittedName>
</protein>